<feature type="binding site" evidence="15">
    <location>
        <position position="470"/>
    </location>
    <ligand>
        <name>Mg(2+)</name>
        <dbReference type="ChEBI" id="CHEBI:18420"/>
        <note>shared with alpha subunit</note>
    </ligand>
</feature>
<reference evidence="20" key="1">
    <citation type="journal article" date="2015" name="Genome Announc.">
        <title>Draft Genome Sequence of Bacteroidales Strain TBC1, a Novel Isolate from a Methanogenic Wastewater Treatment System.</title>
        <authorList>
            <person name="Tourlousse D.M."/>
            <person name="Matsuura N."/>
            <person name="Sun L."/>
            <person name="Toyonaga M."/>
            <person name="Kuroda K."/>
            <person name="Ohashi A."/>
            <person name="Cruz R."/>
            <person name="Yamaguchi T."/>
            <person name="Sekiguchi Y."/>
        </authorList>
    </citation>
    <scope>NUCLEOTIDE SEQUENCE [LARGE SCALE GENOMIC DNA]</scope>
    <source>
        <strain evidence="20">TBC1</strain>
    </source>
</reference>
<proteinExistence type="inferred from homology"/>
<dbReference type="GO" id="GO:0004826">
    <property type="term" value="F:phenylalanine-tRNA ligase activity"/>
    <property type="evidence" value="ECO:0007669"/>
    <property type="project" value="UniProtKB-UniRule"/>
</dbReference>
<evidence type="ECO:0000256" key="9">
    <source>
        <dbReference type="ARBA" id="ARBA00022840"/>
    </source>
</evidence>
<feature type="domain" description="TRNA-binding" evidence="17">
    <location>
        <begin position="42"/>
        <end position="154"/>
    </location>
</feature>
<evidence type="ECO:0000259" key="18">
    <source>
        <dbReference type="PROSITE" id="PS51447"/>
    </source>
</evidence>
<dbReference type="OrthoDB" id="9805455at2"/>
<dbReference type="PROSITE" id="PS50886">
    <property type="entry name" value="TRBD"/>
    <property type="match status" value="1"/>
</dbReference>
<dbReference type="EC" id="6.1.1.20" evidence="15"/>
<dbReference type="SUPFAM" id="SSF46955">
    <property type="entry name" value="Putative DNA-binding domain"/>
    <property type="match status" value="1"/>
</dbReference>
<keyword evidence="7 15" id="KW-0479">Metal-binding</keyword>
<dbReference type="FunFam" id="3.50.40.10:FF:000001">
    <property type="entry name" value="Phenylalanine--tRNA ligase beta subunit"/>
    <property type="match status" value="1"/>
</dbReference>
<comment type="cofactor">
    <cofactor evidence="15">
        <name>Mg(2+)</name>
        <dbReference type="ChEBI" id="CHEBI:18420"/>
    </cofactor>
    <text evidence="15">Binds 2 magnesium ions per tetramer.</text>
</comment>
<dbReference type="PATRIC" id="fig|1678841.3.peg.1785"/>
<dbReference type="Pfam" id="PF03483">
    <property type="entry name" value="B3_4"/>
    <property type="match status" value="1"/>
</dbReference>
<dbReference type="InterPro" id="IPR045060">
    <property type="entry name" value="Phe-tRNA-ligase_IIc_bsu"/>
</dbReference>
<evidence type="ECO:0000256" key="2">
    <source>
        <dbReference type="ARBA" id="ARBA00008653"/>
    </source>
</evidence>
<dbReference type="PROSITE" id="PS51483">
    <property type="entry name" value="B5"/>
    <property type="match status" value="1"/>
</dbReference>
<evidence type="ECO:0000259" key="19">
    <source>
        <dbReference type="PROSITE" id="PS51483"/>
    </source>
</evidence>
<dbReference type="SUPFAM" id="SSF56037">
    <property type="entry name" value="PheT/TilS domain"/>
    <property type="match status" value="1"/>
</dbReference>
<dbReference type="SUPFAM" id="SSF50249">
    <property type="entry name" value="Nucleic acid-binding proteins"/>
    <property type="match status" value="1"/>
</dbReference>
<dbReference type="InterPro" id="IPR005146">
    <property type="entry name" value="B3/B4_tRNA-bd"/>
</dbReference>
<dbReference type="InterPro" id="IPR004532">
    <property type="entry name" value="Phe-tRNA-ligase_IIc_bsu_bact"/>
</dbReference>
<dbReference type="FunFam" id="3.30.70.380:FF:000001">
    <property type="entry name" value="Phenylalanine--tRNA ligase beta subunit"/>
    <property type="match status" value="1"/>
</dbReference>
<dbReference type="PROSITE" id="PS51447">
    <property type="entry name" value="FDX_ACB"/>
    <property type="match status" value="1"/>
</dbReference>
<keyword evidence="12 15" id="KW-0648">Protein biosynthesis</keyword>
<keyword evidence="4 15" id="KW-0963">Cytoplasm</keyword>
<accession>A0A0S7BRH3</accession>
<dbReference type="CDD" id="cd02796">
    <property type="entry name" value="tRNA_bind_bactPheRS"/>
    <property type="match status" value="1"/>
</dbReference>
<evidence type="ECO:0000256" key="12">
    <source>
        <dbReference type="ARBA" id="ARBA00022917"/>
    </source>
</evidence>
<dbReference type="Gene3D" id="3.50.40.10">
    <property type="entry name" value="Phenylalanyl-trna Synthetase, Chain B, domain 3"/>
    <property type="match status" value="1"/>
</dbReference>
<keyword evidence="8 15" id="KW-0547">Nucleotide-binding</keyword>
<keyword evidence="21" id="KW-1185">Reference proteome</keyword>
<dbReference type="Gene3D" id="3.30.56.10">
    <property type="match status" value="2"/>
</dbReference>
<dbReference type="Gene3D" id="3.30.930.10">
    <property type="entry name" value="Bira Bifunctional Protein, Domain 2"/>
    <property type="match status" value="1"/>
</dbReference>
<dbReference type="PANTHER" id="PTHR10947">
    <property type="entry name" value="PHENYLALANYL-TRNA SYNTHETASE BETA CHAIN AND LEUCINE-RICH REPEAT-CONTAINING PROTEIN 47"/>
    <property type="match status" value="1"/>
</dbReference>
<dbReference type="FunFam" id="2.40.50.140:FF:000045">
    <property type="entry name" value="Phenylalanine--tRNA ligase beta subunit"/>
    <property type="match status" value="1"/>
</dbReference>
<evidence type="ECO:0000256" key="13">
    <source>
        <dbReference type="ARBA" id="ARBA00023146"/>
    </source>
</evidence>
<evidence type="ECO:0000256" key="4">
    <source>
        <dbReference type="ARBA" id="ARBA00022490"/>
    </source>
</evidence>
<organism evidence="20">
    <name type="scientific">Lentimicrobium saccharophilum</name>
    <dbReference type="NCBI Taxonomy" id="1678841"/>
    <lineage>
        <taxon>Bacteria</taxon>
        <taxon>Pseudomonadati</taxon>
        <taxon>Bacteroidota</taxon>
        <taxon>Bacteroidia</taxon>
        <taxon>Bacteroidales</taxon>
        <taxon>Lentimicrobiaceae</taxon>
        <taxon>Lentimicrobium</taxon>
    </lineage>
</organism>
<dbReference type="InterPro" id="IPR041616">
    <property type="entry name" value="PheRS_beta_core"/>
</dbReference>
<dbReference type="NCBIfam" id="NF045760">
    <property type="entry name" value="YtpR"/>
    <property type="match status" value="1"/>
</dbReference>
<dbReference type="AlphaFoldDB" id="A0A0S7BRH3"/>
<evidence type="ECO:0000313" key="20">
    <source>
        <dbReference type="EMBL" id="GAP43445.1"/>
    </source>
</evidence>
<evidence type="ECO:0000256" key="6">
    <source>
        <dbReference type="ARBA" id="ARBA00022598"/>
    </source>
</evidence>
<evidence type="ECO:0000256" key="1">
    <source>
        <dbReference type="ARBA" id="ARBA00004496"/>
    </source>
</evidence>
<dbReference type="InterPro" id="IPR002547">
    <property type="entry name" value="tRNA-bd_dom"/>
</dbReference>
<evidence type="ECO:0000313" key="21">
    <source>
        <dbReference type="Proteomes" id="UP000053091"/>
    </source>
</evidence>
<feature type="binding site" evidence="15">
    <location>
        <position position="480"/>
    </location>
    <ligand>
        <name>Mg(2+)</name>
        <dbReference type="ChEBI" id="CHEBI:18420"/>
        <note>shared with alpha subunit</note>
    </ligand>
</feature>
<dbReference type="Pfam" id="PF03484">
    <property type="entry name" value="B5"/>
    <property type="match status" value="1"/>
</dbReference>
<dbReference type="Pfam" id="PF01588">
    <property type="entry name" value="tRNA_bind"/>
    <property type="match status" value="1"/>
</dbReference>
<dbReference type="InterPro" id="IPR012340">
    <property type="entry name" value="NA-bd_OB-fold"/>
</dbReference>
<dbReference type="Gene3D" id="2.40.50.140">
    <property type="entry name" value="Nucleic acid-binding proteins"/>
    <property type="match status" value="1"/>
</dbReference>
<dbReference type="InterPro" id="IPR009061">
    <property type="entry name" value="DNA-bd_dom_put_sf"/>
</dbReference>
<evidence type="ECO:0000259" key="17">
    <source>
        <dbReference type="PROSITE" id="PS50886"/>
    </source>
</evidence>
<feature type="binding site" evidence="15">
    <location>
        <position position="479"/>
    </location>
    <ligand>
        <name>Mg(2+)</name>
        <dbReference type="ChEBI" id="CHEBI:18420"/>
        <note>shared with alpha subunit</note>
    </ligand>
</feature>
<comment type="catalytic activity">
    <reaction evidence="14 15">
        <text>tRNA(Phe) + L-phenylalanine + ATP = L-phenylalanyl-tRNA(Phe) + AMP + diphosphate + H(+)</text>
        <dbReference type="Rhea" id="RHEA:19413"/>
        <dbReference type="Rhea" id="RHEA-COMP:9668"/>
        <dbReference type="Rhea" id="RHEA-COMP:9699"/>
        <dbReference type="ChEBI" id="CHEBI:15378"/>
        <dbReference type="ChEBI" id="CHEBI:30616"/>
        <dbReference type="ChEBI" id="CHEBI:33019"/>
        <dbReference type="ChEBI" id="CHEBI:58095"/>
        <dbReference type="ChEBI" id="CHEBI:78442"/>
        <dbReference type="ChEBI" id="CHEBI:78531"/>
        <dbReference type="ChEBI" id="CHEBI:456215"/>
        <dbReference type="EC" id="6.1.1.20"/>
    </reaction>
</comment>
<dbReference type="NCBIfam" id="TIGR00472">
    <property type="entry name" value="pheT_bact"/>
    <property type="match status" value="1"/>
</dbReference>
<dbReference type="Gene3D" id="3.30.70.380">
    <property type="entry name" value="Ferrodoxin-fold anticodon-binding domain"/>
    <property type="match status" value="1"/>
</dbReference>
<name>A0A0S7BRH3_9BACT</name>
<comment type="subcellular location">
    <subcellularLocation>
        <location evidence="1 15">Cytoplasm</location>
    </subcellularLocation>
</comment>
<dbReference type="GO" id="GO:0000287">
    <property type="term" value="F:magnesium ion binding"/>
    <property type="evidence" value="ECO:0007669"/>
    <property type="project" value="UniProtKB-UniRule"/>
</dbReference>
<evidence type="ECO:0000256" key="16">
    <source>
        <dbReference type="PROSITE-ProRule" id="PRU00209"/>
    </source>
</evidence>
<dbReference type="InterPro" id="IPR036690">
    <property type="entry name" value="Fdx_antiC-bd_sf"/>
</dbReference>
<dbReference type="InterPro" id="IPR020825">
    <property type="entry name" value="Phe-tRNA_synthase-like_B3/B4"/>
</dbReference>
<dbReference type="InterPro" id="IPR005121">
    <property type="entry name" value="Fdx_antiC-bd"/>
</dbReference>
<evidence type="ECO:0000256" key="15">
    <source>
        <dbReference type="HAMAP-Rule" id="MF_00283"/>
    </source>
</evidence>
<keyword evidence="13 15" id="KW-0030">Aminoacyl-tRNA synthetase</keyword>
<keyword evidence="11 16" id="KW-0694">RNA-binding</keyword>
<dbReference type="SUPFAM" id="SSF54991">
    <property type="entry name" value="Anticodon-binding domain of PheRS"/>
    <property type="match status" value="1"/>
</dbReference>
<dbReference type="InterPro" id="IPR045864">
    <property type="entry name" value="aa-tRNA-synth_II/BPL/LPL"/>
</dbReference>
<dbReference type="SMART" id="SM00874">
    <property type="entry name" value="B5"/>
    <property type="match status" value="1"/>
</dbReference>
<feature type="domain" description="B5" evidence="19">
    <location>
        <begin position="416"/>
        <end position="492"/>
    </location>
</feature>
<gene>
    <name evidence="15" type="primary">pheT</name>
    <name evidence="20" type="ORF">TBC1_111598</name>
</gene>
<keyword evidence="9 15" id="KW-0067">ATP-binding</keyword>
<dbReference type="Proteomes" id="UP000053091">
    <property type="component" value="Unassembled WGS sequence"/>
</dbReference>
<feature type="domain" description="FDX-ACB" evidence="18">
    <location>
        <begin position="727"/>
        <end position="820"/>
    </location>
</feature>
<keyword evidence="5 16" id="KW-0820">tRNA-binding</keyword>
<dbReference type="GO" id="GO:0006432">
    <property type="term" value="P:phenylalanyl-tRNA aminoacylation"/>
    <property type="evidence" value="ECO:0007669"/>
    <property type="project" value="UniProtKB-UniRule"/>
</dbReference>
<evidence type="ECO:0000256" key="14">
    <source>
        <dbReference type="ARBA" id="ARBA00049255"/>
    </source>
</evidence>
<dbReference type="GO" id="GO:0009328">
    <property type="term" value="C:phenylalanine-tRNA ligase complex"/>
    <property type="evidence" value="ECO:0007669"/>
    <property type="project" value="TreeGrafter"/>
</dbReference>
<feature type="binding site" evidence="15">
    <location>
        <position position="476"/>
    </location>
    <ligand>
        <name>Mg(2+)</name>
        <dbReference type="ChEBI" id="CHEBI:18420"/>
        <note>shared with alpha subunit</note>
    </ligand>
</feature>
<evidence type="ECO:0000256" key="8">
    <source>
        <dbReference type="ARBA" id="ARBA00022741"/>
    </source>
</evidence>
<dbReference type="InterPro" id="IPR033714">
    <property type="entry name" value="tRNA_bind_bactPheRS"/>
</dbReference>
<dbReference type="HAMAP" id="MF_00283">
    <property type="entry name" value="Phe_tRNA_synth_beta1"/>
    <property type="match status" value="1"/>
</dbReference>
<sequence length="821" mass="90195">MKISYNWLRDYLDTNLSIEELSHLLTDIGLEVEAVETFESLKGGLKGVVTGEVITCERHPNADKLSVTTVDVGGADLLHIVCGAPNVAAGQKVVVATTGTIIHKGDESFEIRKSKIRGEVSEGMICAEDELGVGDSHDGIMVLPSDVKIGIPAAEYFGVTNDVVFEIGLTPNRADAASHLGVARDLAAALTARHPEHRTAGVRKPDVSGFKPDNNNLPVAVIVEDAMACPRYSGITVSGIKVGPSPAWLADRLKAIGVRPVNNVVDVTNYVLFEYGQPLHAFDAAQIAGNTVVVRKMPEGTPFVTLDEVERKLGAEDLMICSSSEPMCIAGVFGGIRSGVSGSTTAVFLESACFNPVSVRKTSKLHMLKTDASFRFERGTDPEITVTALKRAALLIKEICGGEISTGVVDVYPEPVIHRRINLSYDYVNRFTGQEIPEADIKVILKGLEIGIVSESAGGLELDIPPFKVDVFGIADVIEEILRIYGYNKIEAGDKLNSSISYHQRPDREKLQNLVADYLSSNGFNEIMTNSLSSSAYYEGGAWFDPEKCVKMLNPLSRELDVMRQTLLFSGLESVAYNLNRRQLNLKFYEFGTVYEQTGANVKGDIVRSYREQKLLALFVTGRLVPESWYNSESSADFYQLRSYVTALLAKTGIDQRRLQVAESLPPFFTAGSVYTLNGKAIYCIGRLHVKLLKQFGIGQPVFYAGIHWDNLIGVIRNHSVSYSEVSRFPEVRRDLALVLDKSVKYADLEAVAFRTGKQLLKKVNLFDVYEGDKIEAGKKSYAISFILQDETKTLTDKEIDKFMDRLAAALETETGARVRR</sequence>
<protein>
    <recommendedName>
        <fullName evidence="15">Phenylalanine--tRNA ligase beta subunit</fullName>
        <ecNumber evidence="15">6.1.1.20</ecNumber>
    </recommendedName>
    <alternativeName>
        <fullName evidence="15">Phenylalanyl-tRNA synthetase beta subunit</fullName>
        <shortName evidence="15">PheRS</shortName>
    </alternativeName>
</protein>
<dbReference type="Pfam" id="PF17759">
    <property type="entry name" value="tRNA_synthFbeta"/>
    <property type="match status" value="1"/>
</dbReference>
<keyword evidence="6 15" id="KW-0436">Ligase</keyword>
<dbReference type="SMART" id="SM00896">
    <property type="entry name" value="FDX-ACB"/>
    <property type="match status" value="1"/>
</dbReference>
<evidence type="ECO:0000256" key="10">
    <source>
        <dbReference type="ARBA" id="ARBA00022842"/>
    </source>
</evidence>
<dbReference type="CDD" id="cd00769">
    <property type="entry name" value="PheRS_beta_core"/>
    <property type="match status" value="1"/>
</dbReference>
<dbReference type="STRING" id="1678841.TBC1_111598"/>
<dbReference type="SUPFAM" id="SSF55681">
    <property type="entry name" value="Class II aaRS and biotin synthetases"/>
    <property type="match status" value="1"/>
</dbReference>
<dbReference type="RefSeq" id="WP_062040530.1">
    <property type="nucleotide sequence ID" value="NZ_DF968182.1"/>
</dbReference>
<keyword evidence="10 15" id="KW-0460">Magnesium</keyword>
<dbReference type="PANTHER" id="PTHR10947:SF0">
    <property type="entry name" value="PHENYLALANINE--TRNA LIGASE BETA SUBUNIT"/>
    <property type="match status" value="1"/>
</dbReference>
<comment type="subunit">
    <text evidence="3 15">Tetramer of two alpha and two beta subunits.</text>
</comment>
<dbReference type="SMART" id="SM00873">
    <property type="entry name" value="B3_4"/>
    <property type="match status" value="1"/>
</dbReference>
<dbReference type="InterPro" id="IPR005147">
    <property type="entry name" value="tRNA_synthase_B5-dom"/>
</dbReference>
<evidence type="ECO:0000256" key="3">
    <source>
        <dbReference type="ARBA" id="ARBA00011209"/>
    </source>
</evidence>
<evidence type="ECO:0000256" key="11">
    <source>
        <dbReference type="ARBA" id="ARBA00022884"/>
    </source>
</evidence>
<dbReference type="EMBL" id="DF968182">
    <property type="protein sequence ID" value="GAP43445.1"/>
    <property type="molecule type" value="Genomic_DNA"/>
</dbReference>
<dbReference type="Pfam" id="PF03147">
    <property type="entry name" value="FDX-ACB"/>
    <property type="match status" value="1"/>
</dbReference>
<dbReference type="GO" id="GO:0000049">
    <property type="term" value="F:tRNA binding"/>
    <property type="evidence" value="ECO:0007669"/>
    <property type="project" value="UniProtKB-UniRule"/>
</dbReference>
<evidence type="ECO:0000256" key="5">
    <source>
        <dbReference type="ARBA" id="ARBA00022555"/>
    </source>
</evidence>
<dbReference type="GO" id="GO:0005524">
    <property type="term" value="F:ATP binding"/>
    <property type="evidence" value="ECO:0007669"/>
    <property type="project" value="UniProtKB-UniRule"/>
</dbReference>
<comment type="similarity">
    <text evidence="2 15">Belongs to the phenylalanyl-tRNA synthetase beta subunit family. Type 1 subfamily.</text>
</comment>
<evidence type="ECO:0000256" key="7">
    <source>
        <dbReference type="ARBA" id="ARBA00022723"/>
    </source>
</evidence>